<keyword evidence="3" id="KW-1185">Reference proteome</keyword>
<dbReference type="EMBL" id="KN824300">
    <property type="protein sequence ID" value="KIM27226.1"/>
    <property type="molecule type" value="Genomic_DNA"/>
</dbReference>
<protein>
    <recommendedName>
        <fullName evidence="4">Transmembrane protein</fullName>
    </recommendedName>
</protein>
<accession>A0A0C3B6Z3</accession>
<dbReference type="OrthoDB" id="2576311at2759"/>
<keyword evidence="1" id="KW-0812">Transmembrane</keyword>
<reference evidence="2 3" key="1">
    <citation type="submission" date="2014-04" db="EMBL/GenBank/DDBJ databases">
        <authorList>
            <consortium name="DOE Joint Genome Institute"/>
            <person name="Kuo A."/>
            <person name="Zuccaro A."/>
            <person name="Kohler A."/>
            <person name="Nagy L.G."/>
            <person name="Floudas D."/>
            <person name="Copeland A."/>
            <person name="Barry K.W."/>
            <person name="Cichocki N."/>
            <person name="Veneault-Fourrey C."/>
            <person name="LaButti K."/>
            <person name="Lindquist E.A."/>
            <person name="Lipzen A."/>
            <person name="Lundell T."/>
            <person name="Morin E."/>
            <person name="Murat C."/>
            <person name="Sun H."/>
            <person name="Tunlid A."/>
            <person name="Henrissat B."/>
            <person name="Grigoriev I.V."/>
            <person name="Hibbett D.S."/>
            <person name="Martin F."/>
            <person name="Nordberg H.P."/>
            <person name="Cantor M.N."/>
            <person name="Hua S.X."/>
        </authorList>
    </citation>
    <scope>NUCLEOTIDE SEQUENCE [LARGE SCALE GENOMIC DNA]</scope>
    <source>
        <strain evidence="2 3">MAFF 305830</strain>
    </source>
</reference>
<proteinExistence type="predicted"/>
<gene>
    <name evidence="2" type="ORF">M408DRAFT_71532</name>
</gene>
<feature type="transmembrane region" description="Helical" evidence="1">
    <location>
        <begin position="138"/>
        <end position="160"/>
    </location>
</feature>
<evidence type="ECO:0000256" key="1">
    <source>
        <dbReference type="SAM" id="Phobius"/>
    </source>
</evidence>
<keyword evidence="1" id="KW-0472">Membrane</keyword>
<dbReference type="AlphaFoldDB" id="A0A0C3B6Z3"/>
<reference evidence="3" key="2">
    <citation type="submission" date="2015-01" db="EMBL/GenBank/DDBJ databases">
        <title>Evolutionary Origins and Diversification of the Mycorrhizal Mutualists.</title>
        <authorList>
            <consortium name="DOE Joint Genome Institute"/>
            <consortium name="Mycorrhizal Genomics Consortium"/>
            <person name="Kohler A."/>
            <person name="Kuo A."/>
            <person name="Nagy L.G."/>
            <person name="Floudas D."/>
            <person name="Copeland A."/>
            <person name="Barry K.W."/>
            <person name="Cichocki N."/>
            <person name="Veneault-Fourrey C."/>
            <person name="LaButti K."/>
            <person name="Lindquist E.A."/>
            <person name="Lipzen A."/>
            <person name="Lundell T."/>
            <person name="Morin E."/>
            <person name="Murat C."/>
            <person name="Riley R."/>
            <person name="Ohm R."/>
            <person name="Sun H."/>
            <person name="Tunlid A."/>
            <person name="Henrissat B."/>
            <person name="Grigoriev I.V."/>
            <person name="Hibbett D.S."/>
            <person name="Martin F."/>
        </authorList>
    </citation>
    <scope>NUCLEOTIDE SEQUENCE [LARGE SCALE GENOMIC DNA]</scope>
    <source>
        <strain evidence="3">MAFF 305830</strain>
    </source>
</reference>
<dbReference type="Proteomes" id="UP000054097">
    <property type="component" value="Unassembled WGS sequence"/>
</dbReference>
<organism evidence="2 3">
    <name type="scientific">Serendipita vermifera MAFF 305830</name>
    <dbReference type="NCBI Taxonomy" id="933852"/>
    <lineage>
        <taxon>Eukaryota</taxon>
        <taxon>Fungi</taxon>
        <taxon>Dikarya</taxon>
        <taxon>Basidiomycota</taxon>
        <taxon>Agaricomycotina</taxon>
        <taxon>Agaricomycetes</taxon>
        <taxon>Sebacinales</taxon>
        <taxon>Serendipitaceae</taxon>
        <taxon>Serendipita</taxon>
    </lineage>
</organism>
<dbReference type="HOGENOM" id="CLU_1397120_0_0_1"/>
<name>A0A0C3B6Z3_SERVB</name>
<keyword evidence="1" id="KW-1133">Transmembrane helix</keyword>
<evidence type="ECO:0000313" key="3">
    <source>
        <dbReference type="Proteomes" id="UP000054097"/>
    </source>
</evidence>
<evidence type="ECO:0008006" key="4">
    <source>
        <dbReference type="Google" id="ProtNLM"/>
    </source>
</evidence>
<sequence>MDTTSSPYLPSITTAACACNVVAYSLASACSWCQDTMGQPTHWATQADWEKSCTTMGQLYLLDGLPRNSRPPSILIPHWAYSPPSSGIWDPAQAQSVANISAVTPSTTLSTIQPTSTTMPSPIASTHGPGTISVDNNLPGLVIIALVFVICFIIAIVIVARKTRRLWSRRKPDPENCNDSRENFALKTGLVIFPV</sequence>
<evidence type="ECO:0000313" key="2">
    <source>
        <dbReference type="EMBL" id="KIM27226.1"/>
    </source>
</evidence>